<proteinExistence type="predicted"/>
<evidence type="ECO:0000313" key="6">
    <source>
        <dbReference type="Ensembl" id="ENSKMAP00000000076.1"/>
    </source>
</evidence>
<dbReference type="AlphaFoldDB" id="A0A3Q2Z953"/>
<feature type="compositionally biased region" description="Basic and acidic residues" evidence="5">
    <location>
        <begin position="702"/>
        <end position="715"/>
    </location>
</feature>
<feature type="region of interest" description="Disordered" evidence="5">
    <location>
        <begin position="843"/>
        <end position="935"/>
    </location>
</feature>
<feature type="compositionally biased region" description="Polar residues" evidence="5">
    <location>
        <begin position="983"/>
        <end position="993"/>
    </location>
</feature>
<keyword evidence="1" id="KW-0805">Transcription regulation</keyword>
<keyword evidence="2" id="KW-0238">DNA-binding</keyword>
<dbReference type="Ensembl" id="ENSKMAT00000000100.1">
    <property type="protein sequence ID" value="ENSKMAP00000000076.1"/>
    <property type="gene ID" value="ENSKMAG00000000078.1"/>
</dbReference>
<evidence type="ECO:0000256" key="3">
    <source>
        <dbReference type="ARBA" id="ARBA00023163"/>
    </source>
</evidence>
<feature type="compositionally biased region" description="Polar residues" evidence="5">
    <location>
        <begin position="783"/>
        <end position="794"/>
    </location>
</feature>
<feature type="region of interest" description="Disordered" evidence="5">
    <location>
        <begin position="616"/>
        <end position="652"/>
    </location>
</feature>
<feature type="compositionally biased region" description="Basic and acidic residues" evidence="5">
    <location>
        <begin position="475"/>
        <end position="484"/>
    </location>
</feature>
<evidence type="ECO:0000256" key="1">
    <source>
        <dbReference type="ARBA" id="ARBA00023015"/>
    </source>
</evidence>
<evidence type="ECO:0000313" key="7">
    <source>
        <dbReference type="Proteomes" id="UP000264800"/>
    </source>
</evidence>
<dbReference type="GO" id="GO:0006357">
    <property type="term" value="P:regulation of transcription by RNA polymerase II"/>
    <property type="evidence" value="ECO:0007669"/>
    <property type="project" value="TreeGrafter"/>
</dbReference>
<feature type="region of interest" description="Disordered" evidence="5">
    <location>
        <begin position="668"/>
        <end position="751"/>
    </location>
</feature>
<reference evidence="6" key="2">
    <citation type="submission" date="2025-09" db="UniProtKB">
        <authorList>
            <consortium name="Ensembl"/>
        </authorList>
    </citation>
    <scope>IDENTIFICATION</scope>
</reference>
<reference evidence="6" key="1">
    <citation type="submission" date="2025-08" db="UniProtKB">
        <authorList>
            <consortium name="Ensembl"/>
        </authorList>
    </citation>
    <scope>IDENTIFICATION</scope>
</reference>
<dbReference type="PANTHER" id="PTHR21545:SF10">
    <property type="entry name" value="LIGAND-DEPENDENT NUCLEAR RECEPTOR COREPRESSOR-LIKE PROTEIN"/>
    <property type="match status" value="1"/>
</dbReference>
<feature type="compositionally biased region" description="Basic residues" evidence="5">
    <location>
        <begin position="669"/>
        <end position="681"/>
    </location>
</feature>
<feature type="region of interest" description="Disordered" evidence="5">
    <location>
        <begin position="459"/>
        <end position="501"/>
    </location>
</feature>
<protein>
    <submittedName>
        <fullName evidence="6">Ligand dependent nuclear receptor corepressor like</fullName>
    </submittedName>
</protein>
<dbReference type="PANTHER" id="PTHR21545">
    <property type="entry name" value="TRANSCRIPTION FACTOR MLR1/2"/>
    <property type="match status" value="1"/>
</dbReference>
<dbReference type="Proteomes" id="UP000264800">
    <property type="component" value="Unplaced"/>
</dbReference>
<feature type="region of interest" description="Disordered" evidence="5">
    <location>
        <begin position="780"/>
        <end position="825"/>
    </location>
</feature>
<feature type="compositionally biased region" description="Basic and acidic residues" evidence="5">
    <location>
        <begin position="795"/>
        <end position="808"/>
    </location>
</feature>
<feature type="compositionally biased region" description="Low complexity" evidence="5">
    <location>
        <begin position="1033"/>
        <end position="1106"/>
    </location>
</feature>
<sequence length="1142" mass="124516">MAAVQCTRCTAERRGFRRELDSWRHRLIHCVGFESILEGVYGPMLLSELNLFNDCEPEEVDDWSAEASCSQCSFCNLPLDKLSDQVPAAASPLSSPSDYSPCQTSTISESSQSAHKFLQAVFHKKDVTLDCDSNIPLVAQELMKKMIRQFAVEYASKCLLHTSTNGVTSPSSPLSETSDGPLDLTVSRTLETKESEAEPDGVLDLSNRNFSSSATLSSSIHKASGCRLPSVPEEQGEVEQRGTKSSALDAVLRCLCPAHRSLLYQIVKLAHQENLFLNHRHVGQTETRCCHCGVSPQEVTPHSLLFNECKAQSRTVCCFLTGCDHQSHCSVRYHPGDSKSCCSVYHQPFKDCNSEGQRGSSCGCMQSCRVETYSALGSKRLRCNSCQNLAADHINNTSSPLVSHPLPCTPSPRLCSSVCYKQHNSHCCSFCQHHVCLTQVRNSIERDFKEGDHCCTVPNREQSPSPPPLSPIPSDDCKKTDEKPPSLSCLRQGEEDDQMVKNSPASVSCMAADVDTAAKTELQCRTPGSSRAEQNPSGTLLQDVMNRFSKKLETITPLDKDPTLVSTAIFVSEKEQSQFPSTSQSLQFNGDAHLTEIITTVLHTGNASDYNLKELFNRHNSREPKSPNTRSRRRQEIQNALATPADDSSARRHTLEIKRKLAMLDPSYNRRKVAPAKKARVKNGNVSTTTSGTSSDPNLIKDMSKTKAEEVKGEETFQGQNKPAVSNTHHPSEQQNRNKNIKPNPKDDRVETEVVAVAVRSAKKSPTPCKENCKRRLNESNKETSLVQGFNTNKTPEKASHSPVREGQKCQSNQSGAVRKSARNIVPPARFNPYVTWHSPLSHVSCKDADTNNTKLKSGNKFPLVSNEDTGKPVFESTQKESSKPSHTGSNDLSHVLVQTLATKEGSSEKDSPEKKADGRRLRSSTKKLQVSKMYQSSFNDDSNIKSPCVAIPLGPQVHFISPIKLMFVSPVKDKGGVKYSLKSASNGSSSQAEEPFDPCEESSWSGTPQRHKRQNKEGAASPVKSVLTPIKSVTPCTSPVSSPAKSASSPKSASPSKSASSPKSVSPSKSASSPKSVSPSKSASSPKSVSPLNSASSPKSASPFSKVSVSFKVCIFSKVSVSFKVCIFSKVSVSFELGVFS</sequence>
<name>A0A3Q2Z953_KRYMA</name>
<organism evidence="6 7">
    <name type="scientific">Kryptolebias marmoratus</name>
    <name type="common">Mangrove killifish</name>
    <name type="synonym">Rivulus marmoratus</name>
    <dbReference type="NCBI Taxonomy" id="37003"/>
    <lineage>
        <taxon>Eukaryota</taxon>
        <taxon>Metazoa</taxon>
        <taxon>Chordata</taxon>
        <taxon>Craniata</taxon>
        <taxon>Vertebrata</taxon>
        <taxon>Euteleostomi</taxon>
        <taxon>Actinopterygii</taxon>
        <taxon>Neopterygii</taxon>
        <taxon>Teleostei</taxon>
        <taxon>Neoteleostei</taxon>
        <taxon>Acanthomorphata</taxon>
        <taxon>Ovalentaria</taxon>
        <taxon>Atherinomorphae</taxon>
        <taxon>Cyprinodontiformes</taxon>
        <taxon>Rivulidae</taxon>
        <taxon>Kryptolebias</taxon>
    </lineage>
</organism>
<dbReference type="GeneTree" id="ENSGT00940000162414"/>
<feature type="region of interest" description="Disordered" evidence="5">
    <location>
        <begin position="982"/>
        <end position="1106"/>
    </location>
</feature>
<keyword evidence="3" id="KW-0804">Transcription</keyword>
<feature type="compositionally biased region" description="Basic and acidic residues" evidence="5">
    <location>
        <begin position="616"/>
        <end position="625"/>
    </location>
</feature>
<keyword evidence="4" id="KW-0539">Nucleus</keyword>
<feature type="compositionally biased region" description="Polar residues" evidence="5">
    <location>
        <begin position="717"/>
        <end position="738"/>
    </location>
</feature>
<dbReference type="GO" id="GO:0005634">
    <property type="term" value="C:nucleus"/>
    <property type="evidence" value="ECO:0007669"/>
    <property type="project" value="TreeGrafter"/>
</dbReference>
<evidence type="ECO:0000256" key="2">
    <source>
        <dbReference type="ARBA" id="ARBA00023125"/>
    </source>
</evidence>
<evidence type="ECO:0000256" key="4">
    <source>
        <dbReference type="ARBA" id="ARBA00023242"/>
    </source>
</evidence>
<evidence type="ECO:0000256" key="5">
    <source>
        <dbReference type="SAM" id="MobiDB-lite"/>
    </source>
</evidence>
<dbReference type="STRING" id="37003.ENSKMAP00000000076"/>
<keyword evidence="7" id="KW-1185">Reference proteome</keyword>
<dbReference type="GO" id="GO:0003677">
    <property type="term" value="F:DNA binding"/>
    <property type="evidence" value="ECO:0007669"/>
    <property type="project" value="UniProtKB-KW"/>
</dbReference>
<feature type="compositionally biased region" description="Basic and acidic residues" evidence="5">
    <location>
        <begin position="906"/>
        <end position="921"/>
    </location>
</feature>
<accession>A0A3Q2Z953</accession>